<proteinExistence type="inferred from homology"/>
<feature type="domain" description="Protein kinase" evidence="16">
    <location>
        <begin position="39"/>
        <end position="294"/>
    </location>
</feature>
<keyword evidence="18" id="KW-1185">Reference proteome</keyword>
<keyword evidence="12" id="KW-0832">Ubl conjugation</keyword>
<dbReference type="FunFam" id="3.30.200.20:FF:000042">
    <property type="entry name" value="Aurora kinase A"/>
    <property type="match status" value="1"/>
</dbReference>
<evidence type="ECO:0000256" key="1">
    <source>
        <dbReference type="ARBA" id="ARBA00001946"/>
    </source>
</evidence>
<dbReference type="SMART" id="SM00220">
    <property type="entry name" value="S_TKc"/>
    <property type="match status" value="1"/>
</dbReference>
<sequence>METLKEALSKAANEVELLLSNGGWSYKPTYRAVLAKQGYYVKQTIGSGSYSKVKLAVDYDNKRKLVAIKIIDRQKAPKDYQDRFLPRELSIWSSLRHPNLVNLHRYFESNQKVFMILDYGINGDALEYIQKKGAISERNACRWFRQTISAVGYMHALDIAHRDLKLENLLLNKTWDIIVCDFGFVKDDCKSLSSTFCGSKSYAAPEILLGNPYLPKKADVWALGVILYIFITGQMPFSEAKGTKSILNEQRSLINNFPKCQKIPSLVRDLVRNLFTYDFYKRPEIEAIWSNNWILNHNGLISRKSNKL</sequence>
<dbReference type="PROSITE" id="PS00108">
    <property type="entry name" value="PROTEIN_KINASE_ST"/>
    <property type="match status" value="1"/>
</dbReference>
<keyword evidence="2" id="KW-0217">Developmental protein</keyword>
<evidence type="ECO:0000259" key="16">
    <source>
        <dbReference type="PROSITE" id="PS50011"/>
    </source>
</evidence>
<evidence type="ECO:0000256" key="7">
    <source>
        <dbReference type="ARBA" id="ARBA00022741"/>
    </source>
</evidence>
<keyword evidence="4" id="KW-0597">Phosphoprotein</keyword>
<evidence type="ECO:0000313" key="17">
    <source>
        <dbReference type="EMBL" id="CAD5121619.1"/>
    </source>
</evidence>
<keyword evidence="8" id="KW-0418">Kinase</keyword>
<dbReference type="FunFam" id="1.10.510.10:FF:000658">
    <property type="entry name" value="Protein CBG12184"/>
    <property type="match status" value="1"/>
</dbReference>
<dbReference type="OrthoDB" id="504170at2759"/>
<evidence type="ECO:0000256" key="3">
    <source>
        <dbReference type="ARBA" id="ARBA00022527"/>
    </source>
</evidence>
<protein>
    <recommendedName>
        <fullName evidence="16">Protein kinase domain-containing protein</fullName>
    </recommendedName>
</protein>
<dbReference type="GO" id="GO:0050321">
    <property type="term" value="F:tau-protein kinase activity"/>
    <property type="evidence" value="ECO:0007669"/>
    <property type="project" value="TreeGrafter"/>
</dbReference>
<keyword evidence="6" id="KW-0479">Metal-binding</keyword>
<dbReference type="GO" id="GO:0030154">
    <property type="term" value="P:cell differentiation"/>
    <property type="evidence" value="ECO:0007669"/>
    <property type="project" value="UniProtKB-KW"/>
</dbReference>
<comment type="caution">
    <text evidence="17">The sequence shown here is derived from an EMBL/GenBank/DDBJ whole genome shotgun (WGS) entry which is preliminary data.</text>
</comment>
<evidence type="ECO:0000256" key="12">
    <source>
        <dbReference type="ARBA" id="ARBA00022843"/>
    </source>
</evidence>
<comment type="similarity">
    <text evidence="15">Belongs to the protein kinase superfamily.</text>
</comment>
<dbReference type="GO" id="GO:0007283">
    <property type="term" value="P:spermatogenesis"/>
    <property type="evidence" value="ECO:0007669"/>
    <property type="project" value="UniProtKB-KW"/>
</dbReference>
<dbReference type="InterPro" id="IPR011009">
    <property type="entry name" value="Kinase-like_dom_sf"/>
</dbReference>
<evidence type="ECO:0000256" key="6">
    <source>
        <dbReference type="ARBA" id="ARBA00022723"/>
    </source>
</evidence>
<dbReference type="PROSITE" id="PS50011">
    <property type="entry name" value="PROTEIN_KINASE_DOM"/>
    <property type="match status" value="1"/>
</dbReference>
<dbReference type="GO" id="GO:0005524">
    <property type="term" value="F:ATP binding"/>
    <property type="evidence" value="ECO:0007669"/>
    <property type="project" value="UniProtKB-UniRule"/>
</dbReference>
<evidence type="ECO:0000256" key="15">
    <source>
        <dbReference type="RuleBase" id="RU000304"/>
    </source>
</evidence>
<dbReference type="InterPro" id="IPR008271">
    <property type="entry name" value="Ser/Thr_kinase_AS"/>
</dbReference>
<dbReference type="PROSITE" id="PS00107">
    <property type="entry name" value="PROTEIN_KINASE_ATP"/>
    <property type="match status" value="1"/>
</dbReference>
<dbReference type="Proteomes" id="UP000549394">
    <property type="component" value="Unassembled WGS sequence"/>
</dbReference>
<keyword evidence="5" id="KW-0808">Transferase</keyword>
<evidence type="ECO:0000256" key="9">
    <source>
        <dbReference type="ARBA" id="ARBA00022782"/>
    </source>
</evidence>
<keyword evidence="11" id="KW-0460">Magnesium</keyword>
<feature type="binding site" evidence="14">
    <location>
        <position position="69"/>
    </location>
    <ligand>
        <name>ATP</name>
        <dbReference type="ChEBI" id="CHEBI:30616"/>
    </ligand>
</feature>
<comment type="cofactor">
    <cofactor evidence="1">
        <name>Mg(2+)</name>
        <dbReference type="ChEBI" id="CHEBI:18420"/>
    </cofactor>
</comment>
<dbReference type="Pfam" id="PF00069">
    <property type="entry name" value="Pkinase"/>
    <property type="match status" value="1"/>
</dbReference>
<evidence type="ECO:0000256" key="4">
    <source>
        <dbReference type="ARBA" id="ARBA00022553"/>
    </source>
</evidence>
<dbReference type="GO" id="GO:0000226">
    <property type="term" value="P:microtubule cytoskeleton organization"/>
    <property type="evidence" value="ECO:0007669"/>
    <property type="project" value="TreeGrafter"/>
</dbReference>
<dbReference type="GO" id="GO:0000287">
    <property type="term" value="F:magnesium ion binding"/>
    <property type="evidence" value="ECO:0007669"/>
    <property type="project" value="UniProtKB-ARBA"/>
</dbReference>
<evidence type="ECO:0000256" key="2">
    <source>
        <dbReference type="ARBA" id="ARBA00022473"/>
    </source>
</evidence>
<dbReference type="PANTHER" id="PTHR24346">
    <property type="entry name" value="MAP/MICROTUBULE AFFINITY-REGULATING KINASE"/>
    <property type="match status" value="1"/>
</dbReference>
<dbReference type="InterPro" id="IPR017441">
    <property type="entry name" value="Protein_kinase_ATP_BS"/>
</dbReference>
<dbReference type="GO" id="GO:0005737">
    <property type="term" value="C:cytoplasm"/>
    <property type="evidence" value="ECO:0007669"/>
    <property type="project" value="TreeGrafter"/>
</dbReference>
<dbReference type="InterPro" id="IPR000719">
    <property type="entry name" value="Prot_kinase_dom"/>
</dbReference>
<keyword evidence="7 14" id="KW-0547">Nucleotide-binding</keyword>
<evidence type="ECO:0000313" key="18">
    <source>
        <dbReference type="Proteomes" id="UP000549394"/>
    </source>
</evidence>
<evidence type="ECO:0000256" key="11">
    <source>
        <dbReference type="ARBA" id="ARBA00022842"/>
    </source>
</evidence>
<evidence type="ECO:0000256" key="10">
    <source>
        <dbReference type="ARBA" id="ARBA00022840"/>
    </source>
</evidence>
<dbReference type="SUPFAM" id="SSF56112">
    <property type="entry name" value="Protein kinase-like (PK-like)"/>
    <property type="match status" value="1"/>
</dbReference>
<evidence type="ECO:0000256" key="13">
    <source>
        <dbReference type="ARBA" id="ARBA00022871"/>
    </source>
</evidence>
<dbReference type="PANTHER" id="PTHR24346:SF102">
    <property type="entry name" value="TESTIS-SPECIFIC SERINE_THREONINE-PROTEIN KINASE 1"/>
    <property type="match status" value="1"/>
</dbReference>
<dbReference type="Gene3D" id="1.10.510.10">
    <property type="entry name" value="Transferase(Phosphotransferase) domain 1"/>
    <property type="match status" value="1"/>
</dbReference>
<name>A0A7I8VZ99_9ANNE</name>
<reference evidence="17 18" key="1">
    <citation type="submission" date="2020-08" db="EMBL/GenBank/DDBJ databases">
        <authorList>
            <person name="Hejnol A."/>
        </authorList>
    </citation>
    <scope>NUCLEOTIDE SEQUENCE [LARGE SCALE GENOMIC DNA]</scope>
</reference>
<accession>A0A7I8VZ99</accession>
<keyword evidence="9" id="KW-0221">Differentiation</keyword>
<dbReference type="GO" id="GO:0035556">
    <property type="term" value="P:intracellular signal transduction"/>
    <property type="evidence" value="ECO:0007669"/>
    <property type="project" value="TreeGrafter"/>
</dbReference>
<keyword evidence="13" id="KW-0744">Spermatogenesis</keyword>
<organism evidence="17 18">
    <name type="scientific">Dimorphilus gyrociliatus</name>
    <dbReference type="NCBI Taxonomy" id="2664684"/>
    <lineage>
        <taxon>Eukaryota</taxon>
        <taxon>Metazoa</taxon>
        <taxon>Spiralia</taxon>
        <taxon>Lophotrochozoa</taxon>
        <taxon>Annelida</taxon>
        <taxon>Polychaeta</taxon>
        <taxon>Polychaeta incertae sedis</taxon>
        <taxon>Dinophilidae</taxon>
        <taxon>Dimorphilus</taxon>
    </lineage>
</organism>
<dbReference type="AlphaFoldDB" id="A0A7I8VZ99"/>
<evidence type="ECO:0000256" key="8">
    <source>
        <dbReference type="ARBA" id="ARBA00022777"/>
    </source>
</evidence>
<evidence type="ECO:0000256" key="5">
    <source>
        <dbReference type="ARBA" id="ARBA00022679"/>
    </source>
</evidence>
<keyword evidence="10 14" id="KW-0067">ATP-binding</keyword>
<keyword evidence="3 15" id="KW-0723">Serine/threonine-protein kinase</keyword>
<dbReference type="EMBL" id="CAJFCJ010000014">
    <property type="protein sequence ID" value="CAD5121619.1"/>
    <property type="molecule type" value="Genomic_DNA"/>
</dbReference>
<gene>
    <name evidence="17" type="ORF">DGYR_LOCUS9549</name>
</gene>
<evidence type="ECO:0000256" key="14">
    <source>
        <dbReference type="PROSITE-ProRule" id="PRU10141"/>
    </source>
</evidence>